<feature type="compositionally biased region" description="Low complexity" evidence="1">
    <location>
        <begin position="112"/>
        <end position="122"/>
    </location>
</feature>
<evidence type="ECO:0000313" key="2">
    <source>
        <dbReference type="EMBL" id="CAD9386393.1"/>
    </source>
</evidence>
<feature type="compositionally biased region" description="Gly residues" evidence="1">
    <location>
        <begin position="84"/>
        <end position="102"/>
    </location>
</feature>
<evidence type="ECO:0000256" key="1">
    <source>
        <dbReference type="SAM" id="MobiDB-lite"/>
    </source>
</evidence>
<accession>A0A7S2FDQ2</accession>
<proteinExistence type="predicted"/>
<dbReference type="AlphaFoldDB" id="A0A7S2FDQ2"/>
<name>A0A7S2FDQ2_9STRA</name>
<feature type="compositionally biased region" description="Gly residues" evidence="1">
    <location>
        <begin position="150"/>
        <end position="159"/>
    </location>
</feature>
<reference evidence="2" key="1">
    <citation type="submission" date="2021-01" db="EMBL/GenBank/DDBJ databases">
        <authorList>
            <person name="Corre E."/>
            <person name="Pelletier E."/>
            <person name="Niang G."/>
            <person name="Scheremetjew M."/>
            <person name="Finn R."/>
            <person name="Kale V."/>
            <person name="Holt S."/>
            <person name="Cochrane G."/>
            <person name="Meng A."/>
            <person name="Brown T."/>
            <person name="Cohen L."/>
        </authorList>
    </citation>
    <scope>NUCLEOTIDE SEQUENCE</scope>
    <source>
        <strain evidence="2">RCC1693</strain>
    </source>
</reference>
<organism evidence="2">
    <name type="scientific">Florenciella parvula</name>
    <dbReference type="NCBI Taxonomy" id="236787"/>
    <lineage>
        <taxon>Eukaryota</taxon>
        <taxon>Sar</taxon>
        <taxon>Stramenopiles</taxon>
        <taxon>Ochrophyta</taxon>
        <taxon>Dictyochophyceae</taxon>
        <taxon>Florenciellales</taxon>
        <taxon>Florenciella</taxon>
    </lineage>
</organism>
<feature type="region of interest" description="Disordered" evidence="1">
    <location>
        <begin position="37"/>
        <end position="122"/>
    </location>
</feature>
<feature type="region of interest" description="Disordered" evidence="1">
    <location>
        <begin position="142"/>
        <end position="165"/>
    </location>
</feature>
<gene>
    <name evidence="2" type="ORF">FPAR1323_LOCUS1912</name>
</gene>
<feature type="compositionally biased region" description="Basic and acidic residues" evidence="1">
    <location>
        <begin position="71"/>
        <end position="83"/>
    </location>
</feature>
<protein>
    <submittedName>
        <fullName evidence="2">Uncharacterized protein</fullName>
    </submittedName>
</protein>
<dbReference type="EMBL" id="HBGT01003423">
    <property type="protein sequence ID" value="CAD9386393.1"/>
    <property type="molecule type" value="Transcribed_RNA"/>
</dbReference>
<sequence>MTERLVAENAALRKRPRGEEVLSLQLEEAREQLRSFAEPVYNSDGDEVGQALPSAKRRRTGEGESGCGSRSGEERADLGDGGHGEGQAGGARGRGARQGGQGGDERGREPAAVRGVPGRRAWRAAGAMRALRAVRGMRAGVRGVPDLPRGRGGAQGGGTALRARC</sequence>